<evidence type="ECO:0000313" key="2">
    <source>
        <dbReference type="Proteomes" id="UP000236728"/>
    </source>
</evidence>
<dbReference type="AlphaFoldDB" id="A0A1H6BKF2"/>
<accession>A0A1H6BKF2</accession>
<proteinExistence type="predicted"/>
<keyword evidence="2" id="KW-1185">Reference proteome</keyword>
<reference evidence="1 2" key="1">
    <citation type="submission" date="2016-10" db="EMBL/GenBank/DDBJ databases">
        <authorList>
            <person name="de Groot N.N."/>
        </authorList>
    </citation>
    <scope>NUCLEOTIDE SEQUENCE [LARGE SCALE GENOMIC DNA]</scope>
    <source>
        <strain evidence="1 2">DSM 22489</strain>
    </source>
</reference>
<gene>
    <name evidence="1" type="ORF">SAMN05421819_3765</name>
</gene>
<dbReference type="InterPro" id="IPR007460">
    <property type="entry name" value="BrnT_toxin"/>
</dbReference>
<dbReference type="InterPro" id="IPR038573">
    <property type="entry name" value="BrnT_sf"/>
</dbReference>
<sequence>MAIYFEWDPQKERINIRKHGIGFELAQTVFEDPGLVLMQDRMVEGEPRWQAIGMAAGEILLLVAHTVFDGERDEEIIRIISARRADRNERERYRTFDV</sequence>
<dbReference type="Pfam" id="PF04365">
    <property type="entry name" value="BrnT_toxin"/>
    <property type="match status" value="1"/>
</dbReference>
<name>A0A1H6BKF2_9BACT</name>
<dbReference type="OrthoDB" id="9802417at2"/>
<dbReference type="RefSeq" id="WP_103934622.1">
    <property type="nucleotide sequence ID" value="NZ_FNVA01000007.1"/>
</dbReference>
<evidence type="ECO:0000313" key="1">
    <source>
        <dbReference type="EMBL" id="SEG60935.1"/>
    </source>
</evidence>
<dbReference type="EMBL" id="FNVA01000007">
    <property type="protein sequence ID" value="SEG60935.1"/>
    <property type="molecule type" value="Genomic_DNA"/>
</dbReference>
<organism evidence="1 2">
    <name type="scientific">Bryocella elongata</name>
    <dbReference type="NCBI Taxonomy" id="863522"/>
    <lineage>
        <taxon>Bacteria</taxon>
        <taxon>Pseudomonadati</taxon>
        <taxon>Acidobacteriota</taxon>
        <taxon>Terriglobia</taxon>
        <taxon>Terriglobales</taxon>
        <taxon>Acidobacteriaceae</taxon>
        <taxon>Bryocella</taxon>
    </lineage>
</organism>
<dbReference type="Gene3D" id="3.10.450.530">
    <property type="entry name" value="Ribonuclease toxin, BrnT, of type II toxin-antitoxin system"/>
    <property type="match status" value="1"/>
</dbReference>
<dbReference type="Proteomes" id="UP000236728">
    <property type="component" value="Unassembled WGS sequence"/>
</dbReference>
<protein>
    <submittedName>
        <fullName evidence="1">Uncharacterized protein</fullName>
    </submittedName>
</protein>